<organism evidence="2 3">
    <name type="scientific">Ditylenchus destructor</name>
    <dbReference type="NCBI Taxonomy" id="166010"/>
    <lineage>
        <taxon>Eukaryota</taxon>
        <taxon>Metazoa</taxon>
        <taxon>Ecdysozoa</taxon>
        <taxon>Nematoda</taxon>
        <taxon>Chromadorea</taxon>
        <taxon>Rhabditida</taxon>
        <taxon>Tylenchina</taxon>
        <taxon>Tylenchomorpha</taxon>
        <taxon>Sphaerularioidea</taxon>
        <taxon>Anguinidae</taxon>
        <taxon>Anguininae</taxon>
        <taxon>Ditylenchus</taxon>
    </lineage>
</organism>
<name>A0AAD4N9H3_9BILA</name>
<accession>A0AAD4N9H3</accession>
<proteinExistence type="predicted"/>
<gene>
    <name evidence="2" type="ORF">DdX_03831</name>
</gene>
<evidence type="ECO:0000256" key="1">
    <source>
        <dbReference type="SAM" id="SignalP"/>
    </source>
</evidence>
<dbReference type="EMBL" id="JAKKPZ010000003">
    <property type="protein sequence ID" value="KAI1723661.1"/>
    <property type="molecule type" value="Genomic_DNA"/>
</dbReference>
<keyword evidence="1" id="KW-0732">Signal</keyword>
<dbReference type="Proteomes" id="UP001201812">
    <property type="component" value="Unassembled WGS sequence"/>
</dbReference>
<comment type="caution">
    <text evidence="2">The sequence shown here is derived from an EMBL/GenBank/DDBJ whole genome shotgun (WGS) entry which is preliminary data.</text>
</comment>
<feature type="chain" id="PRO_5042023153" evidence="1">
    <location>
        <begin position="22"/>
        <end position="219"/>
    </location>
</feature>
<reference evidence="2" key="1">
    <citation type="submission" date="2022-01" db="EMBL/GenBank/DDBJ databases">
        <title>Genome Sequence Resource for Two Populations of Ditylenchus destructor, the Migratory Endoparasitic Phytonematode.</title>
        <authorList>
            <person name="Zhang H."/>
            <person name="Lin R."/>
            <person name="Xie B."/>
        </authorList>
    </citation>
    <scope>NUCLEOTIDE SEQUENCE</scope>
    <source>
        <strain evidence="2">BazhouSP</strain>
    </source>
</reference>
<protein>
    <submittedName>
        <fullName evidence="2">Uncharacterized protein</fullName>
    </submittedName>
</protein>
<keyword evidence="3" id="KW-1185">Reference proteome</keyword>
<dbReference type="AlphaFoldDB" id="A0AAD4N9H3"/>
<sequence length="219" mass="24842">MSFLSILMVFTLTFTYNFISCQDWNECRRLGFSHPENDDPFMTNFCILNSSTSQNCFPDFVCVQNHPGNPYHGICCRQDATPPQSSAVTKPQELFTTTSGQIHNACPENQHYEICPECPEWTCDRVNAKRLKRENSNNDCSKRSKNTTENCVFESGCYCNQGYARLGNKTGPCVSYAQCHFPDCGPNAHFEQCPQWNDVNCAEIKVKYANIMDQSSTSN</sequence>
<evidence type="ECO:0000313" key="2">
    <source>
        <dbReference type="EMBL" id="KAI1723661.1"/>
    </source>
</evidence>
<feature type="signal peptide" evidence="1">
    <location>
        <begin position="1"/>
        <end position="21"/>
    </location>
</feature>
<dbReference type="CDD" id="cd19941">
    <property type="entry name" value="TIL"/>
    <property type="match status" value="1"/>
</dbReference>
<dbReference type="Gene3D" id="2.10.25.10">
    <property type="entry name" value="Laminin"/>
    <property type="match status" value="1"/>
</dbReference>
<evidence type="ECO:0000313" key="3">
    <source>
        <dbReference type="Proteomes" id="UP001201812"/>
    </source>
</evidence>